<feature type="region of interest" description="Disordered" evidence="2">
    <location>
        <begin position="142"/>
        <end position="317"/>
    </location>
</feature>
<feature type="domain" description="GATA-type" evidence="3">
    <location>
        <begin position="95"/>
        <end position="143"/>
    </location>
</feature>
<feature type="compositionally biased region" description="Low complexity" evidence="2">
    <location>
        <begin position="245"/>
        <end position="261"/>
    </location>
</feature>
<feature type="compositionally biased region" description="Gly residues" evidence="2">
    <location>
        <begin position="308"/>
        <end position="317"/>
    </location>
</feature>
<dbReference type="PROSITE" id="PS50114">
    <property type="entry name" value="GATA_ZN_FINGER_2"/>
    <property type="match status" value="1"/>
</dbReference>
<keyword evidence="1" id="KW-0479">Metal-binding</keyword>
<feature type="compositionally biased region" description="Polar residues" evidence="2">
    <location>
        <begin position="262"/>
        <end position="272"/>
    </location>
</feature>
<evidence type="ECO:0000313" key="5">
    <source>
        <dbReference type="Proteomes" id="UP001244341"/>
    </source>
</evidence>
<keyword evidence="1" id="KW-0862">Zinc</keyword>
<reference evidence="4 5" key="1">
    <citation type="submission" date="2023-05" db="EMBL/GenBank/DDBJ databases">
        <title>A 100% complete, gapless, phased diploid assembly of the Scenedesmus obliquus UTEX 3031 genome.</title>
        <authorList>
            <person name="Biondi T.C."/>
            <person name="Hanschen E.R."/>
            <person name="Kwon T."/>
            <person name="Eng W."/>
            <person name="Kruse C.P.S."/>
            <person name="Koehler S.I."/>
            <person name="Kunde Y."/>
            <person name="Gleasner C.D."/>
            <person name="You Mak K.T."/>
            <person name="Polle J."/>
            <person name="Hovde B.T."/>
            <person name="Starkenburg S.R."/>
        </authorList>
    </citation>
    <scope>NUCLEOTIDE SEQUENCE [LARGE SCALE GENOMIC DNA]</scope>
    <source>
        <strain evidence="4 5">DOE0152z</strain>
    </source>
</reference>
<protein>
    <recommendedName>
        <fullName evidence="3">GATA-type domain-containing protein</fullName>
    </recommendedName>
</protein>
<gene>
    <name evidence="4" type="ORF">OEZ85_000890</name>
</gene>
<feature type="region of interest" description="Disordered" evidence="2">
    <location>
        <begin position="1"/>
        <end position="49"/>
    </location>
</feature>
<dbReference type="Proteomes" id="UP001244341">
    <property type="component" value="Chromosome 13b"/>
</dbReference>
<evidence type="ECO:0000256" key="1">
    <source>
        <dbReference type="PROSITE-ProRule" id="PRU00094"/>
    </source>
</evidence>
<dbReference type="Pfam" id="PF00320">
    <property type="entry name" value="GATA"/>
    <property type="match status" value="1"/>
</dbReference>
<dbReference type="EMBL" id="CP126220">
    <property type="protein sequence ID" value="WIA21725.1"/>
    <property type="molecule type" value="Genomic_DNA"/>
</dbReference>
<feature type="compositionally biased region" description="Basic and acidic residues" evidence="2">
    <location>
        <begin position="30"/>
        <end position="42"/>
    </location>
</feature>
<accession>A0ABY8UKR5</accession>
<feature type="compositionally biased region" description="Low complexity" evidence="2">
    <location>
        <begin position="280"/>
        <end position="289"/>
    </location>
</feature>
<organism evidence="4 5">
    <name type="scientific">Tetradesmus obliquus</name>
    <name type="common">Green alga</name>
    <name type="synonym">Acutodesmus obliquus</name>
    <dbReference type="NCBI Taxonomy" id="3088"/>
    <lineage>
        <taxon>Eukaryota</taxon>
        <taxon>Viridiplantae</taxon>
        <taxon>Chlorophyta</taxon>
        <taxon>core chlorophytes</taxon>
        <taxon>Chlorophyceae</taxon>
        <taxon>CS clade</taxon>
        <taxon>Sphaeropleales</taxon>
        <taxon>Scenedesmaceae</taxon>
        <taxon>Tetradesmus</taxon>
    </lineage>
</organism>
<evidence type="ECO:0000259" key="3">
    <source>
        <dbReference type="PROSITE" id="PS50114"/>
    </source>
</evidence>
<dbReference type="SUPFAM" id="SSF57716">
    <property type="entry name" value="Glucocorticoid receptor-like (DNA-binding domain)"/>
    <property type="match status" value="1"/>
</dbReference>
<name>A0ABY8UKR5_TETOB</name>
<dbReference type="Gene3D" id="3.30.50.10">
    <property type="entry name" value="Erythroid Transcription Factor GATA-1, subunit A"/>
    <property type="match status" value="1"/>
</dbReference>
<dbReference type="SMART" id="SM00401">
    <property type="entry name" value="ZnF_GATA"/>
    <property type="match status" value="1"/>
</dbReference>
<dbReference type="InterPro" id="IPR000679">
    <property type="entry name" value="Znf_GATA"/>
</dbReference>
<sequence>MSKPRRNRKQMCPQRAPMYSNTGAVTPDTEDYHQHNSCDRGHRPPRTHRNPISHVAAAAAAAVTAKVSRATHSTAVARSSGGNAKKSANPCSGPCDNCGARDSPQWRHGSKSKPIVCNACGIRFLRTGSFDKAVDKKRCAATSSVVSGGARLPKRSRADDSSSMEEDEDEQEDEPHMASRSCAHPAASDGGIHSCADSKAAAGGRRVTTPAPEDDCGGQQQQHDYAMSPAVSSASAYSDGAGPCPLSLGPAAMPSSAGGSSRNRAVTSSGNSAGRGGQQPGQLRGVVRGPNGRFMSRHGMSPLSNASSGGGASKPSS</sequence>
<dbReference type="CDD" id="cd00202">
    <property type="entry name" value="ZnF_GATA"/>
    <property type="match status" value="1"/>
</dbReference>
<evidence type="ECO:0000256" key="2">
    <source>
        <dbReference type="SAM" id="MobiDB-lite"/>
    </source>
</evidence>
<keyword evidence="5" id="KW-1185">Reference proteome</keyword>
<feature type="compositionally biased region" description="Acidic residues" evidence="2">
    <location>
        <begin position="162"/>
        <end position="173"/>
    </location>
</feature>
<evidence type="ECO:0000313" key="4">
    <source>
        <dbReference type="EMBL" id="WIA21725.1"/>
    </source>
</evidence>
<keyword evidence="1" id="KW-0863">Zinc-finger</keyword>
<proteinExistence type="predicted"/>
<dbReference type="InterPro" id="IPR013088">
    <property type="entry name" value="Znf_NHR/GATA"/>
</dbReference>